<name>A0AAD8FN68_ACIOX</name>
<evidence type="ECO:0000313" key="2">
    <source>
        <dbReference type="EMBL" id="KAK1146430.1"/>
    </source>
</evidence>
<accession>A0AAD8FN68</accession>
<organism evidence="2 3">
    <name type="scientific">Acipenser oxyrinchus oxyrinchus</name>
    <dbReference type="NCBI Taxonomy" id="40147"/>
    <lineage>
        <taxon>Eukaryota</taxon>
        <taxon>Metazoa</taxon>
        <taxon>Chordata</taxon>
        <taxon>Craniata</taxon>
        <taxon>Vertebrata</taxon>
        <taxon>Euteleostomi</taxon>
        <taxon>Actinopterygii</taxon>
        <taxon>Chondrostei</taxon>
        <taxon>Acipenseriformes</taxon>
        <taxon>Acipenseridae</taxon>
        <taxon>Acipenser</taxon>
    </lineage>
</organism>
<protein>
    <submittedName>
        <fullName evidence="2">Uncharacterized protein</fullName>
    </submittedName>
</protein>
<dbReference type="AlphaFoldDB" id="A0AAD8FN68"/>
<dbReference type="EMBL" id="JAGXEW010000128">
    <property type="protein sequence ID" value="KAK1146430.1"/>
    <property type="molecule type" value="Genomic_DNA"/>
</dbReference>
<dbReference type="Proteomes" id="UP001230051">
    <property type="component" value="Unassembled WGS sequence"/>
</dbReference>
<evidence type="ECO:0000256" key="1">
    <source>
        <dbReference type="SAM" id="Phobius"/>
    </source>
</evidence>
<keyword evidence="1" id="KW-0472">Membrane</keyword>
<keyword evidence="1" id="KW-1133">Transmembrane helix</keyword>
<keyword evidence="1" id="KW-0812">Transmembrane</keyword>
<comment type="caution">
    <text evidence="2">The sequence shown here is derived from an EMBL/GenBank/DDBJ whole genome shotgun (WGS) entry which is preliminary data.</text>
</comment>
<feature type="transmembrane region" description="Helical" evidence="1">
    <location>
        <begin position="55"/>
        <end position="78"/>
    </location>
</feature>
<keyword evidence="3" id="KW-1185">Reference proteome</keyword>
<reference evidence="2" key="1">
    <citation type="submission" date="2022-02" db="EMBL/GenBank/DDBJ databases">
        <title>Atlantic sturgeon de novo genome assembly.</title>
        <authorList>
            <person name="Stock M."/>
            <person name="Klopp C."/>
            <person name="Guiguen Y."/>
            <person name="Cabau C."/>
            <person name="Parinello H."/>
            <person name="Santidrian Yebra-Pimentel E."/>
            <person name="Kuhl H."/>
            <person name="Dirks R.P."/>
            <person name="Guessner J."/>
            <person name="Wuertz S."/>
            <person name="Du K."/>
            <person name="Schartl M."/>
        </authorList>
    </citation>
    <scope>NUCLEOTIDE SEQUENCE</scope>
    <source>
        <strain evidence="2">STURGEONOMICS-FGT-2020</strain>
        <tissue evidence="2">Whole blood</tissue>
    </source>
</reference>
<evidence type="ECO:0000313" key="3">
    <source>
        <dbReference type="Proteomes" id="UP001230051"/>
    </source>
</evidence>
<sequence length="99" mass="10987">MRALDYLGISVPQDLTQQEFGSRGIHNDSTLFTWTEPPRGRGVTERGNGIVPGGIAAAVFIGLLLGLYAILWKCMVTAPKRKQTMRMRDQKGPRKDLLC</sequence>
<proteinExistence type="predicted"/>
<gene>
    <name evidence="2" type="ORF">AOXY_G35845</name>
</gene>